<gene>
    <name evidence="1" type="ORF">N0F65_001705</name>
</gene>
<reference evidence="1" key="1">
    <citation type="submission" date="2022-11" db="EMBL/GenBank/DDBJ databases">
        <authorList>
            <person name="Morgan W.R."/>
            <person name="Tartar A."/>
        </authorList>
    </citation>
    <scope>NUCLEOTIDE SEQUENCE</scope>
    <source>
        <strain evidence="1">ARSEF 373</strain>
    </source>
</reference>
<dbReference type="EMBL" id="DAKRPA010000218">
    <property type="protein sequence ID" value="DAZ95103.1"/>
    <property type="molecule type" value="Genomic_DNA"/>
</dbReference>
<proteinExistence type="predicted"/>
<accession>A0AAV2YMS9</accession>
<sequence>MADATQLTDQFLYQCAIKPDPPVKISKSKRVIEVVDDNQGSYSSGLITLDAASQLNGSQGFGSIKDGYIVLPYEITMKNNGATDMAAVAHRFCLAPKCGVWNFMDALEVELNGQQVINIEDFMLYWNNIRAQTEWTAAEGDGYVNNGTYTADVLGTTATGSSLLVNKGHTNRALSAPPPTGANTSGWPTLKSSVSQTIAQQHGRGAFVAGLATAGNIMGTWYYMLLKIRLADLHPIFKELDLVANPQLKLRLRGNTGYTDIAVASGRVMSLSSTVMTGSNTVPFIVSSATANDAMNGVLHAMNATTLRVAFGPYDESLTTLATAGNYFPFTTSRLLIPFYDLANPSAIVSKPVKTCRYLDCYAQYFSGRAGTGVSTSQQNASFNFQLSGTWKNINTFQVQVGNTNVFPKAIDYDYEQFLDVGKINAINGDHSRELTNGLIDLQKWSTVNRVLIADCSRFTDPDVSQSVNVAGVNPVKELTY</sequence>
<evidence type="ECO:0000313" key="1">
    <source>
        <dbReference type="EMBL" id="DAZ95103.1"/>
    </source>
</evidence>
<organism evidence="1 2">
    <name type="scientific">Lagenidium giganteum</name>
    <dbReference type="NCBI Taxonomy" id="4803"/>
    <lineage>
        <taxon>Eukaryota</taxon>
        <taxon>Sar</taxon>
        <taxon>Stramenopiles</taxon>
        <taxon>Oomycota</taxon>
        <taxon>Peronosporomycetes</taxon>
        <taxon>Pythiales</taxon>
        <taxon>Pythiaceae</taxon>
    </lineage>
</organism>
<evidence type="ECO:0008006" key="3">
    <source>
        <dbReference type="Google" id="ProtNLM"/>
    </source>
</evidence>
<dbReference type="Proteomes" id="UP001146120">
    <property type="component" value="Unassembled WGS sequence"/>
</dbReference>
<keyword evidence="2" id="KW-1185">Reference proteome</keyword>
<dbReference type="AlphaFoldDB" id="A0AAV2YMS9"/>
<protein>
    <recommendedName>
        <fullName evidence="3">Virion structural protein</fullName>
    </recommendedName>
</protein>
<comment type="caution">
    <text evidence="1">The sequence shown here is derived from an EMBL/GenBank/DDBJ whole genome shotgun (WGS) entry which is preliminary data.</text>
</comment>
<evidence type="ECO:0000313" key="2">
    <source>
        <dbReference type="Proteomes" id="UP001146120"/>
    </source>
</evidence>
<reference evidence="1" key="2">
    <citation type="journal article" date="2023" name="Microbiol Resour">
        <title>Decontamination and Annotation of the Draft Genome Sequence of the Oomycete Lagenidium giganteum ARSEF 373.</title>
        <authorList>
            <person name="Morgan W.R."/>
            <person name="Tartar A."/>
        </authorList>
    </citation>
    <scope>NUCLEOTIDE SEQUENCE</scope>
    <source>
        <strain evidence="1">ARSEF 373</strain>
    </source>
</reference>
<name>A0AAV2YMS9_9STRA</name>